<dbReference type="EMBL" id="HBHV01002435">
    <property type="protein sequence ID" value="CAE0011098.1"/>
    <property type="molecule type" value="Transcribed_RNA"/>
</dbReference>
<reference evidence="2" key="1">
    <citation type="submission" date="2021-01" db="EMBL/GenBank/DDBJ databases">
        <authorList>
            <person name="Corre E."/>
            <person name="Pelletier E."/>
            <person name="Niang G."/>
            <person name="Scheremetjew M."/>
            <person name="Finn R."/>
            <person name="Kale V."/>
            <person name="Holt S."/>
            <person name="Cochrane G."/>
            <person name="Meng A."/>
            <person name="Brown T."/>
            <person name="Cohen L."/>
        </authorList>
    </citation>
    <scope>NUCLEOTIDE SEQUENCE</scope>
    <source>
        <strain evidence="2">RCC2336</strain>
    </source>
</reference>
<organism evidence="2">
    <name type="scientific">Pycnococcus provasolii</name>
    <dbReference type="NCBI Taxonomy" id="41880"/>
    <lineage>
        <taxon>Eukaryota</taxon>
        <taxon>Viridiplantae</taxon>
        <taxon>Chlorophyta</taxon>
        <taxon>Pseudoscourfieldiophyceae</taxon>
        <taxon>Pseudoscourfieldiales</taxon>
        <taxon>Pycnococcaceae</taxon>
        <taxon>Pycnococcus</taxon>
    </lineage>
</organism>
<evidence type="ECO:0000313" key="2">
    <source>
        <dbReference type="EMBL" id="CAE0011098.1"/>
    </source>
</evidence>
<evidence type="ECO:0000256" key="1">
    <source>
        <dbReference type="SAM" id="SignalP"/>
    </source>
</evidence>
<gene>
    <name evidence="2" type="ORF">PPRO1316_LOCUS1752</name>
</gene>
<feature type="chain" id="PRO_5030655560" description="t-SNARE coiled-coil homology domain-containing protein" evidence="1">
    <location>
        <begin position="20"/>
        <end position="257"/>
    </location>
</feature>
<accession>A0A7S3E0Y2</accession>
<keyword evidence="1" id="KW-0732">Signal</keyword>
<dbReference type="AlphaFoldDB" id="A0A7S3E0Y2"/>
<evidence type="ECO:0008006" key="3">
    <source>
        <dbReference type="Google" id="ProtNLM"/>
    </source>
</evidence>
<protein>
    <recommendedName>
        <fullName evidence="3">t-SNARE coiled-coil homology domain-containing protein</fullName>
    </recommendedName>
</protein>
<name>A0A7S3E0Y2_9CHLO</name>
<sequence>MMCMRILGFLLVHLGLVLGAAVTSVASAHTSRAHGIQNVNLNENPRNEMNSITVAVCEGAAADALFRASQIEACNRHTDGEQQQGDDLRCGVLQQLSETAVQLCQTLGEITREIDEHVDELEIIHGDSSNDTAVVKHATRRTLKGIGYVKKVCSPGKYVPGQYIPGVKVPPKPPQVIPGQCSKQKVIPGRPPKVVQGTPPTIIPPKCTPPVVVPAVPGKFSPGKVIPPKYIPGVCTPIKVSLKPALGIPGYPTSQLG</sequence>
<proteinExistence type="predicted"/>
<feature type="signal peptide" evidence="1">
    <location>
        <begin position="1"/>
        <end position="19"/>
    </location>
</feature>